<feature type="chain" id="PRO_5024433586" description="Endonuclease/exonuclease/phosphatase domain-containing protein" evidence="3">
    <location>
        <begin position="30"/>
        <end position="694"/>
    </location>
</feature>
<feature type="signal peptide" evidence="3">
    <location>
        <begin position="1"/>
        <end position="29"/>
    </location>
</feature>
<evidence type="ECO:0000256" key="3">
    <source>
        <dbReference type="SAM" id="SignalP"/>
    </source>
</evidence>
<gene>
    <name evidence="5" type="ORF">FEZ08_01925</name>
</gene>
<dbReference type="AlphaFoldDB" id="A0A5R8QHG2"/>
<proteinExistence type="predicted"/>
<dbReference type="PANTHER" id="PTHR42834:SF1">
    <property type="entry name" value="ENDONUCLEASE_EXONUCLEASE_PHOSPHATASE FAMILY PROTEIN (AFU_ORTHOLOGUE AFUA_3G09210)"/>
    <property type="match status" value="1"/>
</dbReference>
<feature type="compositionally biased region" description="Polar residues" evidence="1">
    <location>
        <begin position="641"/>
        <end position="667"/>
    </location>
</feature>
<dbReference type="CDD" id="cd04486">
    <property type="entry name" value="YhcR_OBF_like"/>
    <property type="match status" value="1"/>
</dbReference>
<evidence type="ECO:0000256" key="2">
    <source>
        <dbReference type="SAM" id="Phobius"/>
    </source>
</evidence>
<keyword evidence="3" id="KW-0732">Signal</keyword>
<dbReference type="InterPro" id="IPR005135">
    <property type="entry name" value="Endo/exonuclease/phosphatase"/>
</dbReference>
<feature type="region of interest" description="Disordered" evidence="1">
    <location>
        <begin position="636"/>
        <end position="667"/>
    </location>
</feature>
<evidence type="ECO:0000313" key="5">
    <source>
        <dbReference type="EMBL" id="TLG77402.1"/>
    </source>
</evidence>
<evidence type="ECO:0000259" key="4">
    <source>
        <dbReference type="Pfam" id="PF19580"/>
    </source>
</evidence>
<dbReference type="Gene3D" id="3.60.10.10">
    <property type="entry name" value="Endonuclease/exonuclease/phosphatase"/>
    <property type="match status" value="1"/>
</dbReference>
<keyword evidence="6" id="KW-1185">Reference proteome</keyword>
<dbReference type="Proteomes" id="UP000306912">
    <property type="component" value="Unassembled WGS sequence"/>
</dbReference>
<protein>
    <recommendedName>
        <fullName evidence="4">Endonuclease/exonuclease/phosphatase domain-containing protein</fullName>
    </recommendedName>
</protein>
<dbReference type="Pfam" id="PF19580">
    <property type="entry name" value="Exo_endo_phos_3"/>
    <property type="match status" value="1"/>
</dbReference>
<organism evidence="5 6">
    <name type="scientific">Culicoidibacter larvae</name>
    <dbReference type="NCBI Taxonomy" id="2579976"/>
    <lineage>
        <taxon>Bacteria</taxon>
        <taxon>Bacillati</taxon>
        <taxon>Bacillota</taxon>
        <taxon>Culicoidibacteria</taxon>
        <taxon>Culicoidibacterales</taxon>
        <taxon>Culicoidibacteraceae</taxon>
        <taxon>Culicoidibacter</taxon>
    </lineage>
</organism>
<dbReference type="InParanoid" id="A0A5R8QHG2"/>
<keyword evidence="2" id="KW-0472">Membrane</keyword>
<dbReference type="InterPro" id="IPR036691">
    <property type="entry name" value="Endo/exonu/phosph_ase_sf"/>
</dbReference>
<accession>A0A5R8QHG2</accession>
<reference evidence="5 6" key="1">
    <citation type="submission" date="2019-05" db="EMBL/GenBank/DDBJ databases">
        <title>Culicoidintestinum kansasii gen. nov., sp. nov. from the gastrointestinal tract of the biting midge, Culicoides sonorensis.</title>
        <authorList>
            <person name="Neupane S."/>
            <person name="Ghosh A."/>
            <person name="Gunther S."/>
            <person name="Martin K."/>
            <person name="Zurek L."/>
        </authorList>
    </citation>
    <scope>NUCLEOTIDE SEQUENCE [LARGE SCALE GENOMIC DNA]</scope>
    <source>
        <strain evidence="5 6">CS-1</strain>
    </source>
</reference>
<dbReference type="OrthoDB" id="9801679at2"/>
<evidence type="ECO:0000256" key="1">
    <source>
        <dbReference type="SAM" id="MobiDB-lite"/>
    </source>
</evidence>
<dbReference type="EMBL" id="VBWP01000001">
    <property type="protein sequence ID" value="TLG77402.1"/>
    <property type="molecule type" value="Genomic_DNA"/>
</dbReference>
<evidence type="ECO:0000313" key="6">
    <source>
        <dbReference type="Proteomes" id="UP000306912"/>
    </source>
</evidence>
<dbReference type="PANTHER" id="PTHR42834">
    <property type="entry name" value="ENDONUCLEASE/EXONUCLEASE/PHOSPHATASE FAMILY PROTEIN (AFU_ORTHOLOGUE AFUA_3G09210)"/>
    <property type="match status" value="1"/>
</dbReference>
<feature type="domain" description="Endonuclease/exonuclease/phosphatase" evidence="4">
    <location>
        <begin position="471"/>
        <end position="605"/>
    </location>
</feature>
<keyword evidence="2" id="KW-0812">Transmembrane</keyword>
<dbReference type="RefSeq" id="WP_138190011.1">
    <property type="nucleotide sequence ID" value="NZ_VBWP01000001.1"/>
</dbReference>
<name>A0A5R8QHG2_9FIRM</name>
<keyword evidence="2" id="KW-1133">Transmembrane helix</keyword>
<feature type="transmembrane region" description="Helical" evidence="2">
    <location>
        <begin position="670"/>
        <end position="688"/>
    </location>
</feature>
<dbReference type="GO" id="GO:0003824">
    <property type="term" value="F:catalytic activity"/>
    <property type="evidence" value="ECO:0007669"/>
    <property type="project" value="InterPro"/>
</dbReference>
<sequence>MKRFFKIVSSSIVAIALLFITLPQFPVTAAFTAIHDIQGTTHTSPLVGQTVSVQGVVTSLDVNKGLQGFYIQAKSVDEDNDPRTAEGIYVKLASPITSGWTTKEGNFVEVDGIVAELPAATYSGSAAAELTQTAISSATIVSTDSGDYLDEVSIQLLGDGGLTIPHQTVKNGSMSDDLDITSAMDFFEALEGMRVQVNDPQLVAPPSYDTYNVTVQSPGGQLKSANGGIIATPDSSHYDILNLQVPYAFSNQAGMSNMLGQTGDTINGSLTGVMTYNYTQYKIFLDYNQFNSSTKTFKPEVATFNEKNIQQMVTSLSSSNDVLTVAAFNVENYSAMPNKTSDEKSLQVAKGIVTNLGAPDIVSLEEIQDNSGNNKGDGTSAADQSIQRLLDDIIAVGGPNYQALNIDPEFNQDGGATNGNIRVVILYNPDRVEALNVQAGDHTTAATIQDTDGEAMLVQNPARIGVGSTNFISTRKSLVGQFRFNDEVVTVIGNHFSSKGGDEGMFGINQPPTLHSETKRIEQAREVNAFVQSMLAINPDAHIVVLGDMNDYEFTPVLQTLSGNELTNMTNSLPAETRYSYLYQGRQQTLDHILVNSKHLAQTQIEAIHMNADFTVKNGQVSDHDPMIISMQVKANDIEDSSNNNTDKTTENQTGSNSNSNLPQTGGTPAETIIVGIIIVALGTTVWFKTRKSE</sequence>
<dbReference type="SUPFAM" id="SSF56219">
    <property type="entry name" value="DNase I-like"/>
    <property type="match status" value="1"/>
</dbReference>
<comment type="caution">
    <text evidence="5">The sequence shown here is derived from an EMBL/GenBank/DDBJ whole genome shotgun (WGS) entry which is preliminary data.</text>
</comment>